<accession>A0AA37UX35</accession>
<feature type="region of interest" description="Disordered" evidence="1">
    <location>
        <begin position="1"/>
        <end position="32"/>
    </location>
</feature>
<comment type="caution">
    <text evidence="2">The sequence shown here is derived from an EMBL/GenBank/DDBJ whole genome shotgun (WGS) entry which is preliminary data.</text>
</comment>
<evidence type="ECO:0000313" key="2">
    <source>
        <dbReference type="EMBL" id="GKU73283.1"/>
    </source>
</evidence>
<dbReference type="Proteomes" id="UP001139505">
    <property type="component" value="Unassembled WGS sequence"/>
</dbReference>
<feature type="compositionally biased region" description="Basic and acidic residues" evidence="1">
    <location>
        <begin position="51"/>
        <end position="60"/>
    </location>
</feature>
<organism evidence="2 3">
    <name type="scientific">Mycobacterium montefiorense</name>
    <dbReference type="NCBI Taxonomy" id="154654"/>
    <lineage>
        <taxon>Bacteria</taxon>
        <taxon>Bacillati</taxon>
        <taxon>Actinomycetota</taxon>
        <taxon>Actinomycetes</taxon>
        <taxon>Mycobacteriales</taxon>
        <taxon>Mycobacteriaceae</taxon>
        <taxon>Mycobacterium</taxon>
        <taxon>Mycobacterium simiae complex</taxon>
    </lineage>
</organism>
<dbReference type="AlphaFoldDB" id="A0AA37UX35"/>
<evidence type="ECO:0000256" key="1">
    <source>
        <dbReference type="SAM" id="MobiDB-lite"/>
    </source>
</evidence>
<feature type="region of interest" description="Disordered" evidence="1">
    <location>
        <begin position="51"/>
        <end position="73"/>
    </location>
</feature>
<dbReference type="EMBL" id="BQYH01000021">
    <property type="protein sequence ID" value="GKU73283.1"/>
    <property type="molecule type" value="Genomic_DNA"/>
</dbReference>
<reference evidence="2" key="2">
    <citation type="submission" date="2022-04" db="EMBL/GenBank/DDBJ databases">
        <authorList>
            <person name="Komine T."/>
            <person name="Fukano H."/>
            <person name="Wada S."/>
        </authorList>
    </citation>
    <scope>NUCLEOTIDE SEQUENCE</scope>
    <source>
        <strain evidence="2">NJB18185</strain>
    </source>
</reference>
<sequence>MCPHGALDGRVAALDADAKPRTRTRQKKGALTPNALQGRLVGQVEHHVGKAEQEVQDKQNHPGKHQGAGALTL</sequence>
<evidence type="ECO:0000313" key="3">
    <source>
        <dbReference type="Proteomes" id="UP001139505"/>
    </source>
</evidence>
<protein>
    <submittedName>
        <fullName evidence="2">Uncharacterized protein</fullName>
    </submittedName>
</protein>
<name>A0AA37UX35_9MYCO</name>
<gene>
    <name evidence="2" type="ORF">NJB18185_30540</name>
</gene>
<proteinExistence type="predicted"/>
<reference evidence="2" key="1">
    <citation type="journal article" date="2022" name="Microbiol. Resour. Announc.">
        <title>Draft Genome Sequences of Eight Mycobacterium montefiorense Strains Isolated from Salamanders in Captivity.</title>
        <authorList>
            <person name="Komine T."/>
            <person name="Ihara H."/>
            <person name="Fukano H."/>
            <person name="Hoshino Y."/>
            <person name="Kurata O."/>
            <person name="Wada S."/>
        </authorList>
    </citation>
    <scope>NUCLEOTIDE SEQUENCE</scope>
    <source>
        <strain evidence="2">NJB18185</strain>
    </source>
</reference>